<reference evidence="2 3" key="1">
    <citation type="journal article" date="2014" name="BMC Genomics">
        <title>Genomic comparison of sporeforming bacilli isolated from milk.</title>
        <authorList>
            <person name="Moreno Switt A.I."/>
            <person name="Andrus A.D."/>
            <person name="Ranieri M.L."/>
            <person name="Orsi R.H."/>
            <person name="Ivy R."/>
            <person name="den Bakker H.C."/>
            <person name="Martin N.H."/>
            <person name="Wiedmann M."/>
            <person name="Boor K.J."/>
        </authorList>
    </citation>
    <scope>NUCLEOTIDE SEQUENCE [LARGE SCALE GENOMIC DNA]</scope>
    <source>
        <strain evidence="2 3">FSL R5-213</strain>
    </source>
</reference>
<gene>
    <name evidence="2" type="ORF">C176_12118</name>
</gene>
<dbReference type="AlphaFoldDB" id="W4EU93"/>
<organism evidence="2 3">
    <name type="scientific">Viridibacillus arenosi FSL R5-213</name>
    <dbReference type="NCBI Taxonomy" id="1227360"/>
    <lineage>
        <taxon>Bacteria</taxon>
        <taxon>Bacillati</taxon>
        <taxon>Bacillota</taxon>
        <taxon>Bacilli</taxon>
        <taxon>Bacillales</taxon>
        <taxon>Caryophanaceae</taxon>
        <taxon>Viridibacillus</taxon>
    </lineage>
</organism>
<comment type="caution">
    <text evidence="2">The sequence shown here is derived from an EMBL/GenBank/DDBJ whole genome shotgun (WGS) entry which is preliminary data.</text>
</comment>
<protein>
    <submittedName>
        <fullName evidence="2">Uncharacterized protein</fullName>
    </submittedName>
</protein>
<proteinExistence type="predicted"/>
<evidence type="ECO:0000313" key="2">
    <source>
        <dbReference type="EMBL" id="ETT84110.1"/>
    </source>
</evidence>
<feature type="transmembrane region" description="Helical" evidence="1">
    <location>
        <begin position="7"/>
        <end position="24"/>
    </location>
</feature>
<accession>W4EU93</accession>
<feature type="transmembrane region" description="Helical" evidence="1">
    <location>
        <begin position="108"/>
        <end position="131"/>
    </location>
</feature>
<dbReference type="EMBL" id="ASQA01000028">
    <property type="protein sequence ID" value="ETT84110.1"/>
    <property type="molecule type" value="Genomic_DNA"/>
</dbReference>
<evidence type="ECO:0000313" key="3">
    <source>
        <dbReference type="Proteomes" id="UP000019062"/>
    </source>
</evidence>
<keyword evidence="1" id="KW-1133">Transmembrane helix</keyword>
<feature type="transmembrane region" description="Helical" evidence="1">
    <location>
        <begin position="36"/>
        <end position="55"/>
    </location>
</feature>
<keyword evidence="1" id="KW-0812">Transmembrane</keyword>
<evidence type="ECO:0000256" key="1">
    <source>
        <dbReference type="SAM" id="Phobius"/>
    </source>
</evidence>
<keyword evidence="1" id="KW-0472">Membrane</keyword>
<name>W4EU93_9BACL</name>
<keyword evidence="3" id="KW-1185">Reference proteome</keyword>
<sequence length="144" mass="16210">MRFKNLVLLNVVPVLCIHSLVVLLKNIGNTRELSTLQAEIILFTPIVLLAINYKIESEKRGGSFLNNFLFIIISCGVGLAIYFLDLGFTFRDWGPYYPKDFILEGIGALLYMSSIVQCLVGGFVCSTILFIKNMRAKRKELIKG</sequence>
<feature type="transmembrane region" description="Helical" evidence="1">
    <location>
        <begin position="67"/>
        <end position="88"/>
    </location>
</feature>
<dbReference type="Proteomes" id="UP000019062">
    <property type="component" value="Unassembled WGS sequence"/>
</dbReference>
<dbReference type="RefSeq" id="WP_038185244.1">
    <property type="nucleotide sequence ID" value="NZ_ASQA01000028.1"/>
</dbReference>